<accession>A0A182INF5</accession>
<sequence>MMRSLVCLLCLVTVAISKPLTIFTPAATYGLTNPFAVASSYGGALAVPAAPVSYREIMPQTPGISTVTEYQGNQVKLRRKSQILIASKLRLFALASHGIGNGGQFE</sequence>
<organism evidence="1">
    <name type="scientific">Anopheles atroparvus</name>
    <name type="common">European mosquito</name>
    <dbReference type="NCBI Taxonomy" id="41427"/>
    <lineage>
        <taxon>Eukaryota</taxon>
        <taxon>Metazoa</taxon>
        <taxon>Ecdysozoa</taxon>
        <taxon>Arthropoda</taxon>
        <taxon>Hexapoda</taxon>
        <taxon>Insecta</taxon>
        <taxon>Pterygota</taxon>
        <taxon>Neoptera</taxon>
        <taxon>Endopterygota</taxon>
        <taxon>Diptera</taxon>
        <taxon>Nematocera</taxon>
        <taxon>Culicoidea</taxon>
        <taxon>Culicidae</taxon>
        <taxon>Anophelinae</taxon>
        <taxon>Anopheles</taxon>
    </lineage>
</organism>
<proteinExistence type="predicted"/>
<evidence type="ECO:0000313" key="1">
    <source>
        <dbReference type="EnsemblMetazoa" id="AATE002426-PA.1"/>
    </source>
</evidence>
<dbReference type="EnsemblMetazoa" id="AATE002426-RA">
    <property type="protein sequence ID" value="AATE002426-PA.1"/>
    <property type="gene ID" value="AATE002426"/>
</dbReference>
<dbReference type="AlphaFoldDB" id="A0A182INF5"/>
<protein>
    <submittedName>
        <fullName evidence="1">Uncharacterized protein</fullName>
    </submittedName>
</protein>
<reference evidence="1" key="1">
    <citation type="submission" date="2022-08" db="UniProtKB">
        <authorList>
            <consortium name="EnsemblMetazoa"/>
        </authorList>
    </citation>
    <scope>IDENTIFICATION</scope>
    <source>
        <strain evidence="1">EBRO</strain>
    </source>
</reference>
<name>A0A182INF5_ANOAO</name>
<dbReference type="VEuPathDB" id="VectorBase:AATE002426"/>